<sequence length="267" mass="29837">MRMMWEVLVVMLLAIFGKASGGAGGGSSGQMRPCPRGCNDGAGAMDDGVMSYCLSWRVGVETNNVRGWRTVPLQCMSCVENYMVGGQYEREVDMVMEQISTYLSGIVLSDDGMDAWIFDIDDTCLSNLIYYSNKKRFGCDPYDPISFKKWALKGESPAVPAVLKLFRKLVWSGFKVFLLTGRDEATLSQATLDNLHNQGYFGYERLIMRGEAYKGQSAVVFKSEIRKEIEGEGYKIWGNVGDQWSDLLGDSSGDRTFKIPNPMYFVP</sequence>
<evidence type="ECO:0000256" key="2">
    <source>
        <dbReference type="ARBA" id="ARBA00023180"/>
    </source>
</evidence>
<dbReference type="Proteomes" id="UP001141806">
    <property type="component" value="Unassembled WGS sequence"/>
</dbReference>
<proteinExistence type="inferred from homology"/>
<dbReference type="InterPro" id="IPR010028">
    <property type="entry name" value="Acid_phosphatase_pln"/>
</dbReference>
<dbReference type="InterPro" id="IPR036412">
    <property type="entry name" value="HAD-like_sf"/>
</dbReference>
<organism evidence="5 6">
    <name type="scientific">Protea cynaroides</name>
    <dbReference type="NCBI Taxonomy" id="273540"/>
    <lineage>
        <taxon>Eukaryota</taxon>
        <taxon>Viridiplantae</taxon>
        <taxon>Streptophyta</taxon>
        <taxon>Embryophyta</taxon>
        <taxon>Tracheophyta</taxon>
        <taxon>Spermatophyta</taxon>
        <taxon>Magnoliopsida</taxon>
        <taxon>Proteales</taxon>
        <taxon>Proteaceae</taxon>
        <taxon>Protea</taxon>
    </lineage>
</organism>
<dbReference type="SUPFAM" id="SSF56784">
    <property type="entry name" value="HAD-like"/>
    <property type="match status" value="1"/>
</dbReference>
<comment type="similarity">
    <text evidence="3">Belongs to the APS1/VSP family.</text>
</comment>
<dbReference type="OrthoDB" id="59415at2759"/>
<dbReference type="Gene3D" id="3.40.50.1000">
    <property type="entry name" value="HAD superfamily/HAD-like"/>
    <property type="match status" value="1"/>
</dbReference>
<feature type="signal peptide" evidence="4">
    <location>
        <begin position="1"/>
        <end position="21"/>
    </location>
</feature>
<keyword evidence="2" id="KW-0325">Glycoprotein</keyword>
<reference evidence="5" key="1">
    <citation type="journal article" date="2023" name="Plant J.">
        <title>The genome of the king protea, Protea cynaroides.</title>
        <authorList>
            <person name="Chang J."/>
            <person name="Duong T.A."/>
            <person name="Schoeman C."/>
            <person name="Ma X."/>
            <person name="Roodt D."/>
            <person name="Barker N."/>
            <person name="Li Z."/>
            <person name="Van de Peer Y."/>
            <person name="Mizrachi E."/>
        </authorList>
    </citation>
    <scope>NUCLEOTIDE SEQUENCE</scope>
    <source>
        <tissue evidence="5">Young leaves</tissue>
    </source>
</reference>
<evidence type="ECO:0000313" key="5">
    <source>
        <dbReference type="EMBL" id="KAJ4978689.1"/>
    </source>
</evidence>
<evidence type="ECO:0000313" key="6">
    <source>
        <dbReference type="Proteomes" id="UP001141806"/>
    </source>
</evidence>
<dbReference type="CDD" id="cd07535">
    <property type="entry name" value="HAD_VSP"/>
    <property type="match status" value="1"/>
</dbReference>
<protein>
    <recommendedName>
        <fullName evidence="7">Acid phosphatase 1</fullName>
    </recommendedName>
</protein>
<evidence type="ECO:0000256" key="3">
    <source>
        <dbReference type="PIRNR" id="PIRNR002674"/>
    </source>
</evidence>
<dbReference type="Pfam" id="PF03767">
    <property type="entry name" value="Acid_phosphat_B"/>
    <property type="match status" value="1"/>
</dbReference>
<dbReference type="InterPro" id="IPR023214">
    <property type="entry name" value="HAD_sf"/>
</dbReference>
<dbReference type="GO" id="GO:0003993">
    <property type="term" value="F:acid phosphatase activity"/>
    <property type="evidence" value="ECO:0007669"/>
    <property type="project" value="InterPro"/>
</dbReference>
<dbReference type="PIRSF" id="PIRSF002674">
    <property type="entry name" value="VSP"/>
    <property type="match status" value="1"/>
</dbReference>
<dbReference type="EMBL" id="JAMYWD010000002">
    <property type="protein sequence ID" value="KAJ4978689.1"/>
    <property type="molecule type" value="Genomic_DNA"/>
</dbReference>
<comment type="caution">
    <text evidence="5">The sequence shown here is derived from an EMBL/GenBank/DDBJ whole genome shotgun (WGS) entry which is preliminary data.</text>
</comment>
<accession>A0A9Q0R0P0</accession>
<evidence type="ECO:0008006" key="7">
    <source>
        <dbReference type="Google" id="ProtNLM"/>
    </source>
</evidence>
<evidence type="ECO:0000256" key="1">
    <source>
        <dbReference type="ARBA" id="ARBA00022729"/>
    </source>
</evidence>
<dbReference type="NCBIfam" id="TIGR01675">
    <property type="entry name" value="plant-AP"/>
    <property type="match status" value="1"/>
</dbReference>
<gene>
    <name evidence="5" type="ORF">NE237_009469</name>
</gene>
<dbReference type="InterPro" id="IPR014403">
    <property type="entry name" value="APS1/VSP"/>
</dbReference>
<dbReference type="InterPro" id="IPR005519">
    <property type="entry name" value="Acid_phosphat_B-like"/>
</dbReference>
<keyword evidence="6" id="KW-1185">Reference proteome</keyword>
<evidence type="ECO:0000256" key="4">
    <source>
        <dbReference type="SAM" id="SignalP"/>
    </source>
</evidence>
<dbReference type="AlphaFoldDB" id="A0A9Q0R0P0"/>
<dbReference type="PANTHER" id="PTHR31284:SF9">
    <property type="entry name" value="HAD SUPERFAMILY, SUBFAMILY IIIB ACID PHOSPHATASE"/>
    <property type="match status" value="1"/>
</dbReference>
<dbReference type="PANTHER" id="PTHR31284">
    <property type="entry name" value="ACID PHOSPHATASE-LIKE PROTEIN"/>
    <property type="match status" value="1"/>
</dbReference>
<feature type="chain" id="PRO_5040371868" description="Acid phosphatase 1" evidence="4">
    <location>
        <begin position="22"/>
        <end position="267"/>
    </location>
</feature>
<keyword evidence="1 4" id="KW-0732">Signal</keyword>
<name>A0A9Q0R0P0_9MAGN</name>